<protein>
    <submittedName>
        <fullName evidence="2">Uncharacterized protein</fullName>
    </submittedName>
</protein>
<proteinExistence type="predicted"/>
<gene>
    <name evidence="2" type="ORF">IEQ44_14490</name>
</gene>
<keyword evidence="3" id="KW-1185">Reference proteome</keyword>
<dbReference type="EMBL" id="JADCSA010000017">
    <property type="protein sequence ID" value="MBE7325858.1"/>
    <property type="molecule type" value="Genomic_DNA"/>
</dbReference>
<dbReference type="Proteomes" id="UP000756387">
    <property type="component" value="Unassembled WGS sequence"/>
</dbReference>
<reference evidence="2 3" key="1">
    <citation type="submission" date="2020-10" db="EMBL/GenBank/DDBJ databases">
        <title>Nocardioides sp. isolated from sludge.</title>
        <authorList>
            <person name="Zhang X."/>
        </authorList>
    </citation>
    <scope>NUCLEOTIDE SEQUENCE [LARGE SCALE GENOMIC DNA]</scope>
    <source>
        <strain evidence="2 3">Y6</strain>
    </source>
</reference>
<organism evidence="2 3">
    <name type="scientific">Nocardioides malaquae</name>
    <dbReference type="NCBI Taxonomy" id="2773426"/>
    <lineage>
        <taxon>Bacteria</taxon>
        <taxon>Bacillati</taxon>
        <taxon>Actinomycetota</taxon>
        <taxon>Actinomycetes</taxon>
        <taxon>Propionibacteriales</taxon>
        <taxon>Nocardioidaceae</taxon>
        <taxon>Nocardioides</taxon>
    </lineage>
</organism>
<evidence type="ECO:0000313" key="2">
    <source>
        <dbReference type="EMBL" id="MBE7325858.1"/>
    </source>
</evidence>
<evidence type="ECO:0000256" key="1">
    <source>
        <dbReference type="SAM" id="MobiDB-lite"/>
    </source>
</evidence>
<name>A0ABR9RW97_9ACTN</name>
<evidence type="ECO:0000313" key="3">
    <source>
        <dbReference type="Proteomes" id="UP000756387"/>
    </source>
</evidence>
<feature type="region of interest" description="Disordered" evidence="1">
    <location>
        <begin position="79"/>
        <end position="102"/>
    </location>
</feature>
<dbReference type="RefSeq" id="WP_193639185.1">
    <property type="nucleotide sequence ID" value="NZ_JADCSA010000017.1"/>
</dbReference>
<sequence length="224" mass="25060">MPTADDFRALARSAPWRCTTAHFTRRGVGSPPVEAWLERPGRLTTRDERGTRRWVDNNEFGQPAPAVWIRDITPVTRPDGLVQLRPDDEEWTGPEGDHAERDDPMYENYHWVAMLDPRELGSGVDVSDVREVTHHGRPAWAARCVPNQEYGPRCGCCPLLWCEVSDRDEYGDPDDPAAWTPTATYPEAYDVVLDHATGFVVAITPVGETSRADLALDVEIHAAS</sequence>
<accession>A0ABR9RW97</accession>
<comment type="caution">
    <text evidence="2">The sequence shown here is derived from an EMBL/GenBank/DDBJ whole genome shotgun (WGS) entry which is preliminary data.</text>
</comment>